<dbReference type="CDD" id="cd06580">
    <property type="entry name" value="TM_PBP1_transp_TpRbsC_like"/>
    <property type="match status" value="1"/>
</dbReference>
<evidence type="ECO:0000256" key="1">
    <source>
        <dbReference type="ARBA" id="ARBA00004651"/>
    </source>
</evidence>
<dbReference type="EMBL" id="RJSF01000005">
    <property type="protein sequence ID" value="RNM17033.1"/>
    <property type="molecule type" value="Genomic_DNA"/>
</dbReference>
<feature type="transmembrane region" description="Helical" evidence="6">
    <location>
        <begin position="126"/>
        <end position="147"/>
    </location>
</feature>
<organism evidence="7 8">
    <name type="scientific">Nocardioides pocheonensis</name>
    <dbReference type="NCBI Taxonomy" id="661485"/>
    <lineage>
        <taxon>Bacteria</taxon>
        <taxon>Bacillati</taxon>
        <taxon>Actinomycetota</taxon>
        <taxon>Actinomycetes</taxon>
        <taxon>Propionibacteriales</taxon>
        <taxon>Nocardioidaceae</taxon>
        <taxon>Nocardioides</taxon>
    </lineage>
</organism>
<dbReference type="Proteomes" id="UP000279994">
    <property type="component" value="Unassembled WGS sequence"/>
</dbReference>
<evidence type="ECO:0000256" key="6">
    <source>
        <dbReference type="SAM" id="Phobius"/>
    </source>
</evidence>
<dbReference type="Pfam" id="PF02653">
    <property type="entry name" value="BPD_transp_2"/>
    <property type="match status" value="1"/>
</dbReference>
<dbReference type="OrthoDB" id="45037at2"/>
<name>A0A3N0GX38_9ACTN</name>
<keyword evidence="2" id="KW-1003">Cell membrane</keyword>
<feature type="transmembrane region" description="Helical" evidence="6">
    <location>
        <begin position="334"/>
        <end position="352"/>
    </location>
</feature>
<feature type="transmembrane region" description="Helical" evidence="6">
    <location>
        <begin position="249"/>
        <end position="274"/>
    </location>
</feature>
<comment type="subcellular location">
    <subcellularLocation>
        <location evidence="1">Cell membrane</location>
        <topology evidence="1">Multi-pass membrane protein</topology>
    </subcellularLocation>
</comment>
<evidence type="ECO:0000256" key="3">
    <source>
        <dbReference type="ARBA" id="ARBA00022692"/>
    </source>
</evidence>
<dbReference type="InterPro" id="IPR001851">
    <property type="entry name" value="ABC_transp_permease"/>
</dbReference>
<dbReference type="AlphaFoldDB" id="A0A3N0GX38"/>
<gene>
    <name evidence="7" type="ORF">EFL26_02785</name>
</gene>
<proteinExistence type="predicted"/>
<accession>A0A3N0GX38</accession>
<feature type="transmembrane region" description="Helical" evidence="6">
    <location>
        <begin position="28"/>
        <end position="48"/>
    </location>
</feature>
<evidence type="ECO:0000313" key="7">
    <source>
        <dbReference type="EMBL" id="RNM17033.1"/>
    </source>
</evidence>
<feature type="transmembrane region" description="Helical" evidence="6">
    <location>
        <begin position="74"/>
        <end position="96"/>
    </location>
</feature>
<evidence type="ECO:0000256" key="5">
    <source>
        <dbReference type="ARBA" id="ARBA00023136"/>
    </source>
</evidence>
<keyword evidence="3 6" id="KW-0812">Transmembrane</keyword>
<keyword evidence="8" id="KW-1185">Reference proteome</keyword>
<dbReference type="GO" id="GO:0005886">
    <property type="term" value="C:plasma membrane"/>
    <property type="evidence" value="ECO:0007669"/>
    <property type="project" value="UniProtKB-SubCell"/>
</dbReference>
<keyword evidence="4 6" id="KW-1133">Transmembrane helix</keyword>
<protein>
    <submittedName>
        <fullName evidence="7">ABC transporter permease</fullName>
    </submittedName>
</protein>
<evidence type="ECO:0000256" key="2">
    <source>
        <dbReference type="ARBA" id="ARBA00022475"/>
    </source>
</evidence>
<feature type="transmembrane region" description="Helical" evidence="6">
    <location>
        <begin position="209"/>
        <end position="228"/>
    </location>
</feature>
<dbReference type="GO" id="GO:0022857">
    <property type="term" value="F:transmembrane transporter activity"/>
    <property type="evidence" value="ECO:0007669"/>
    <property type="project" value="InterPro"/>
</dbReference>
<reference evidence="7 8" key="1">
    <citation type="submission" date="2018-11" db="EMBL/GenBank/DDBJ databases">
        <authorList>
            <person name="Li F."/>
        </authorList>
    </citation>
    <scope>NUCLEOTIDE SEQUENCE [LARGE SCALE GENOMIC DNA]</scope>
    <source>
        <strain evidence="7 8">Gsoil 818</strain>
    </source>
</reference>
<comment type="caution">
    <text evidence="7">The sequence shown here is derived from an EMBL/GenBank/DDBJ whole genome shotgun (WGS) entry which is preliminary data.</text>
</comment>
<dbReference type="PANTHER" id="PTHR47089">
    <property type="entry name" value="ABC TRANSPORTER, PERMEASE PROTEIN"/>
    <property type="match status" value="1"/>
</dbReference>
<keyword evidence="5 6" id="KW-0472">Membrane</keyword>
<evidence type="ECO:0000256" key="4">
    <source>
        <dbReference type="ARBA" id="ARBA00022989"/>
    </source>
</evidence>
<evidence type="ECO:0000313" key="8">
    <source>
        <dbReference type="Proteomes" id="UP000279994"/>
    </source>
</evidence>
<dbReference type="PANTHER" id="PTHR47089:SF1">
    <property type="entry name" value="GUANOSINE ABC TRANSPORTER PERMEASE PROTEIN NUPP"/>
    <property type="match status" value="1"/>
</dbReference>
<dbReference type="RefSeq" id="WP_123221372.1">
    <property type="nucleotide sequence ID" value="NZ_RJSF01000005.1"/>
</dbReference>
<sequence length="360" mass="37134">MTAITSADLTGSNPAPVAVRLLKLLPGLGRWVLAIAAALAIFSVLLAVKNVNPVDAYSKMIDSTFNRPRSVQEIFVQMTPLVLGALAVAVPARAGLTNVGGEGQIIIGAVAACGTSLMLGDSAPGGLIIAAMLVASMVAGALWAGLAAALRLVAGVNEAISTLLLNFIALDVLLYLIYQPWRDNPVGQPTTKELVDTAKLPVVAAGNKVHIGLFIALGLVVAVHLLLNRTRWGFRISVAGGNAEAARRAGLNVGVLVISALMIGGALAGLAGMIHFAGVEYKLRPGFGNQLGYTSFLACWLARHQPFPIVVAALVFATLSVAGDSLQLDSGLPGSSVNVLTALILLAVLGFTTKRKVSRS</sequence>
<feature type="transmembrane region" description="Helical" evidence="6">
    <location>
        <begin position="159"/>
        <end position="178"/>
    </location>
</feature>